<name>A0AC34FZU1_9BILA</name>
<evidence type="ECO:0000313" key="2">
    <source>
        <dbReference type="WBParaSite" id="ES5_v2.g22696.t1"/>
    </source>
</evidence>
<evidence type="ECO:0000313" key="1">
    <source>
        <dbReference type="Proteomes" id="UP000887579"/>
    </source>
</evidence>
<protein>
    <submittedName>
        <fullName evidence="2">Uncharacterized protein</fullName>
    </submittedName>
</protein>
<accession>A0AC34FZU1</accession>
<dbReference type="Proteomes" id="UP000887579">
    <property type="component" value="Unplaced"/>
</dbReference>
<sequence length="202" mass="23103">MATKDYCLSAKTDIIYGEPLTDQYSNLNLNQNYQSLYADNEGSKIIVTNSRKGQNYDDLKAKKDLWNKSSKELSSHLLNFNQESKEQNELKKLKDLNNSTLSLHIAAYENSNEDSDGGETESFKSKNQKTTLNKKWKTSKQAFNSSSLFDQNLFELPRQQKDQSSNNPEVMQFKASQRLRNPNDENTAPSSFVQSNRPQNKA</sequence>
<organism evidence="1 2">
    <name type="scientific">Panagrolaimus sp. ES5</name>
    <dbReference type="NCBI Taxonomy" id="591445"/>
    <lineage>
        <taxon>Eukaryota</taxon>
        <taxon>Metazoa</taxon>
        <taxon>Ecdysozoa</taxon>
        <taxon>Nematoda</taxon>
        <taxon>Chromadorea</taxon>
        <taxon>Rhabditida</taxon>
        <taxon>Tylenchina</taxon>
        <taxon>Panagrolaimomorpha</taxon>
        <taxon>Panagrolaimoidea</taxon>
        <taxon>Panagrolaimidae</taxon>
        <taxon>Panagrolaimus</taxon>
    </lineage>
</organism>
<reference evidence="2" key="1">
    <citation type="submission" date="2022-11" db="UniProtKB">
        <authorList>
            <consortium name="WormBaseParasite"/>
        </authorList>
    </citation>
    <scope>IDENTIFICATION</scope>
</reference>
<proteinExistence type="predicted"/>
<dbReference type="WBParaSite" id="ES5_v2.g22696.t1">
    <property type="protein sequence ID" value="ES5_v2.g22696.t1"/>
    <property type="gene ID" value="ES5_v2.g22696"/>
</dbReference>